<evidence type="ECO:0000313" key="8">
    <source>
        <dbReference type="Proteomes" id="UP001197974"/>
    </source>
</evidence>
<sequence length="353" mass="39788">MENKYVQILFKLIIVLLILIIGYMLSQLYFLWGPVVIIVRAIITPLIISLFITYLLHPIVEKLKSTGFPRVVSILLIYSLFFGGIGFLVFKGYPIMMKQIKEFSENIPAITKAYQQMLDELYDQTSKLPGDVYERVVIHLKKSEEWLGNTVEKLLLNYREIANHLILIAIVPFLVFYMLKDIDKMKKATWYITPPKWRKEGKQFLYYIDESLGAYIRGQLLVCLIIGSLSIISLMLFRIPYSLLLGLIIGITNIIPYFGPVFGAVPAIIIAATISMEKVFVVVVIIIALQFIEGNILGPLIVGKSLHIHPVVIIFALIAGGELAGIIGLIVAVPAVAVLRVVIIHTLKLKQDH</sequence>
<feature type="transmembrane region" description="Helical" evidence="6">
    <location>
        <begin position="243"/>
        <end position="272"/>
    </location>
</feature>
<keyword evidence="8" id="KW-1185">Reference proteome</keyword>
<reference evidence="7 8" key="1">
    <citation type="submission" date="2023-06" db="EMBL/GenBank/DDBJ databases">
        <title>Five Gram-positive bacteria isolated from mangrove sediments in Shenzhen, Guangdong, China.</title>
        <authorList>
            <person name="Yu S."/>
            <person name="Zheng W."/>
            <person name="Huang Y."/>
        </authorList>
    </citation>
    <scope>NUCLEOTIDE SEQUENCE [LARGE SCALE GENOMIC DNA]</scope>
    <source>
        <strain evidence="7 8">SaN35-3</strain>
    </source>
</reference>
<feature type="transmembrane region" description="Helical" evidence="6">
    <location>
        <begin position="279"/>
        <end position="301"/>
    </location>
</feature>
<dbReference type="RefSeq" id="WP_226542957.1">
    <property type="nucleotide sequence ID" value="NZ_CP129013.1"/>
</dbReference>
<name>A0ABY9JXG2_9BACI</name>
<proteinExistence type="inferred from homology"/>
<organism evidence="7 8">
    <name type="scientific">Bacillus carboniphilus</name>
    <dbReference type="NCBI Taxonomy" id="86663"/>
    <lineage>
        <taxon>Bacteria</taxon>
        <taxon>Bacillati</taxon>
        <taxon>Bacillota</taxon>
        <taxon>Bacilli</taxon>
        <taxon>Bacillales</taxon>
        <taxon>Bacillaceae</taxon>
        <taxon>Bacillus</taxon>
    </lineage>
</organism>
<keyword evidence="4 6" id="KW-1133">Transmembrane helix</keyword>
<protein>
    <submittedName>
        <fullName evidence="7">AI-2E family transporter</fullName>
    </submittedName>
</protein>
<gene>
    <name evidence="7" type="ORF">LC087_08030</name>
</gene>
<evidence type="ECO:0000256" key="3">
    <source>
        <dbReference type="ARBA" id="ARBA00022692"/>
    </source>
</evidence>
<evidence type="ECO:0000256" key="4">
    <source>
        <dbReference type="ARBA" id="ARBA00022989"/>
    </source>
</evidence>
<dbReference type="Pfam" id="PF01594">
    <property type="entry name" value="AI-2E_transport"/>
    <property type="match status" value="1"/>
</dbReference>
<dbReference type="PANTHER" id="PTHR21716">
    <property type="entry name" value="TRANSMEMBRANE PROTEIN"/>
    <property type="match status" value="1"/>
</dbReference>
<evidence type="ECO:0000256" key="5">
    <source>
        <dbReference type="ARBA" id="ARBA00023136"/>
    </source>
</evidence>
<keyword evidence="5 6" id="KW-0472">Membrane</keyword>
<keyword evidence="3 6" id="KW-0812">Transmembrane</keyword>
<feature type="transmembrane region" description="Helical" evidence="6">
    <location>
        <begin position="313"/>
        <end position="343"/>
    </location>
</feature>
<accession>A0ABY9JXG2</accession>
<feature type="transmembrane region" description="Helical" evidence="6">
    <location>
        <begin position="68"/>
        <end position="90"/>
    </location>
</feature>
<dbReference type="InterPro" id="IPR002549">
    <property type="entry name" value="AI-2E-like"/>
</dbReference>
<dbReference type="Proteomes" id="UP001197974">
    <property type="component" value="Chromosome"/>
</dbReference>
<comment type="similarity">
    <text evidence="2">Belongs to the autoinducer-2 exporter (AI-2E) (TC 2.A.86) family.</text>
</comment>
<dbReference type="PANTHER" id="PTHR21716:SF15">
    <property type="entry name" value="TRANSPORT PROTEIN YRRI-RELATED"/>
    <property type="match status" value="1"/>
</dbReference>
<evidence type="ECO:0000313" key="7">
    <source>
        <dbReference type="EMBL" id="WLR44035.1"/>
    </source>
</evidence>
<evidence type="ECO:0000256" key="2">
    <source>
        <dbReference type="ARBA" id="ARBA00009773"/>
    </source>
</evidence>
<feature type="transmembrane region" description="Helical" evidence="6">
    <location>
        <begin position="220"/>
        <end position="237"/>
    </location>
</feature>
<evidence type="ECO:0000256" key="1">
    <source>
        <dbReference type="ARBA" id="ARBA00004141"/>
    </source>
</evidence>
<comment type="subcellular location">
    <subcellularLocation>
        <location evidence="1">Membrane</location>
        <topology evidence="1">Multi-pass membrane protein</topology>
    </subcellularLocation>
</comment>
<feature type="transmembrane region" description="Helical" evidence="6">
    <location>
        <begin position="37"/>
        <end position="56"/>
    </location>
</feature>
<dbReference type="EMBL" id="CP129013">
    <property type="protein sequence ID" value="WLR44035.1"/>
    <property type="molecule type" value="Genomic_DNA"/>
</dbReference>
<feature type="transmembrane region" description="Helical" evidence="6">
    <location>
        <begin position="12"/>
        <end position="31"/>
    </location>
</feature>
<evidence type="ECO:0000256" key="6">
    <source>
        <dbReference type="SAM" id="Phobius"/>
    </source>
</evidence>
<feature type="transmembrane region" description="Helical" evidence="6">
    <location>
        <begin position="161"/>
        <end position="179"/>
    </location>
</feature>